<dbReference type="InterPro" id="IPR012337">
    <property type="entry name" value="RNaseH-like_sf"/>
</dbReference>
<sequence>MNVYRYDLHEKLGQIKDAIAQCDFISVDTELSGLHVGEKTKATEVDTAEMRYQKYRCMASTYNIVQFGLTTFKFVPNETNESPPINGHGKRKGQYHPSSRAGYYKAEPYNFYLFPTASVGKTQRDQQLVCQNSAFDFLAKSGFDFNMWVYRGIPYMTRQQQQVYADSMLDRIQGNFPAIEVDEETLPFYDEFIKNLNAWLPNKQSNYMDVSTSNSYQNRLVHQEVSKRKLNVITEGRRFSVRLTRVSPARAQEAQKKKLADFRHDVEEAMGFTSVIEYLIQARKPIVGHNVLLDLCHIFHQFCAPLPTTLAQFKMALHKVFPVVFDTKYIAESASWWESPGMSTTLEDLVDTLGVNTELLKRFKLGADFLSYGSPTFHEAGYDAFVTGKVFIWLWQLLGQHEAQISPLNNTRVDFTSPHLECRANRLYLVRSAIPFINLAANDDIHGPKPNVYHIQTDQPHLVTDDYSQAFHEAPFGRCFIIPDGNQGIFLRLANIPPVVFQATDTIEYLLQTYCDEKYQGQPWKGTVNAFDDISQRLGEYVL</sequence>
<dbReference type="InterPro" id="IPR006941">
    <property type="entry name" value="RNase_CAF1"/>
</dbReference>
<dbReference type="EMBL" id="JANBPY010000705">
    <property type="protein sequence ID" value="KAJ1964390.1"/>
    <property type="molecule type" value="Genomic_DNA"/>
</dbReference>
<dbReference type="InterPro" id="IPR051181">
    <property type="entry name" value="CAF1_poly(A)_ribonucleases"/>
</dbReference>
<reference evidence="2" key="1">
    <citation type="submission" date="2022-07" db="EMBL/GenBank/DDBJ databases">
        <title>Phylogenomic reconstructions and comparative analyses of Kickxellomycotina fungi.</title>
        <authorList>
            <person name="Reynolds N.K."/>
            <person name="Stajich J.E."/>
            <person name="Barry K."/>
            <person name="Grigoriev I.V."/>
            <person name="Crous P."/>
            <person name="Smith M.E."/>
        </authorList>
    </citation>
    <scope>NUCLEOTIDE SEQUENCE</scope>
    <source>
        <strain evidence="2">RSA 1196</strain>
    </source>
</reference>
<dbReference type="Gene3D" id="3.30.420.10">
    <property type="entry name" value="Ribonuclease H-like superfamily/Ribonuclease H"/>
    <property type="match status" value="1"/>
</dbReference>
<dbReference type="PANTHER" id="PTHR15092">
    <property type="entry name" value="POLY A -SPECIFIC RIBONUCLEASE/TARGET OF EGR1, MEMBER 1"/>
    <property type="match status" value="1"/>
</dbReference>
<gene>
    <name evidence="2" type="ORF">IWQ62_002946</name>
</gene>
<dbReference type="Proteomes" id="UP001150925">
    <property type="component" value="Unassembled WGS sequence"/>
</dbReference>
<dbReference type="InterPro" id="IPR036867">
    <property type="entry name" value="R3H_dom_sf"/>
</dbReference>
<proteinExistence type="inferred from homology"/>
<dbReference type="AlphaFoldDB" id="A0A9W8API0"/>
<comment type="caution">
    <text evidence="2">The sequence shown here is derived from an EMBL/GenBank/DDBJ whole genome shotgun (WGS) entry which is preliminary data.</text>
</comment>
<dbReference type="PANTHER" id="PTHR15092:SF22">
    <property type="entry name" value="POLY(A)-SPECIFIC RIBONUCLEASE PNLDC1"/>
    <property type="match status" value="1"/>
</dbReference>
<keyword evidence="3" id="KW-1185">Reference proteome</keyword>
<dbReference type="GO" id="GO:0003723">
    <property type="term" value="F:RNA binding"/>
    <property type="evidence" value="ECO:0007669"/>
    <property type="project" value="TreeGrafter"/>
</dbReference>
<evidence type="ECO:0000313" key="2">
    <source>
        <dbReference type="EMBL" id="KAJ1964390.1"/>
    </source>
</evidence>
<dbReference type="InterPro" id="IPR036397">
    <property type="entry name" value="RNaseH_sf"/>
</dbReference>
<protein>
    <submittedName>
        <fullName evidence="2">Uncharacterized protein</fullName>
    </submittedName>
</protein>
<dbReference type="GO" id="GO:0000175">
    <property type="term" value="F:3'-5'-RNA exonuclease activity"/>
    <property type="evidence" value="ECO:0007669"/>
    <property type="project" value="TreeGrafter"/>
</dbReference>
<dbReference type="Pfam" id="PF04857">
    <property type="entry name" value="CAF1"/>
    <property type="match status" value="1"/>
</dbReference>
<name>A0A9W8API0_9FUNG</name>
<accession>A0A9W8API0</accession>
<evidence type="ECO:0000256" key="1">
    <source>
        <dbReference type="ARBA" id="ARBA00008372"/>
    </source>
</evidence>
<organism evidence="2 3">
    <name type="scientific">Dispira parvispora</name>
    <dbReference type="NCBI Taxonomy" id="1520584"/>
    <lineage>
        <taxon>Eukaryota</taxon>
        <taxon>Fungi</taxon>
        <taxon>Fungi incertae sedis</taxon>
        <taxon>Zoopagomycota</taxon>
        <taxon>Kickxellomycotina</taxon>
        <taxon>Dimargaritomycetes</taxon>
        <taxon>Dimargaritales</taxon>
        <taxon>Dimargaritaceae</taxon>
        <taxon>Dispira</taxon>
    </lineage>
</organism>
<dbReference type="SUPFAM" id="SSF53098">
    <property type="entry name" value="Ribonuclease H-like"/>
    <property type="match status" value="1"/>
</dbReference>
<dbReference type="Gene3D" id="3.30.1370.50">
    <property type="entry name" value="R3H-like domain"/>
    <property type="match status" value="1"/>
</dbReference>
<dbReference type="OrthoDB" id="1432093at2759"/>
<evidence type="ECO:0000313" key="3">
    <source>
        <dbReference type="Proteomes" id="UP001150925"/>
    </source>
</evidence>
<comment type="similarity">
    <text evidence="1">Belongs to the CAF1 family.</text>
</comment>